<dbReference type="PANTHER" id="PTHR10337">
    <property type="entry name" value="SHC TRANSFORMING PROTEIN"/>
    <property type="match status" value="1"/>
</dbReference>
<feature type="region of interest" description="Disordered" evidence="2">
    <location>
        <begin position="1"/>
        <end position="23"/>
    </location>
</feature>
<organism evidence="3 4">
    <name type="scientific">Eptatretus burgeri</name>
    <name type="common">Inshore hagfish</name>
    <dbReference type="NCBI Taxonomy" id="7764"/>
    <lineage>
        <taxon>Eukaryota</taxon>
        <taxon>Metazoa</taxon>
        <taxon>Chordata</taxon>
        <taxon>Craniata</taxon>
        <taxon>Vertebrata</taxon>
        <taxon>Cyclostomata</taxon>
        <taxon>Myxini</taxon>
        <taxon>Myxiniformes</taxon>
        <taxon>Myxinidae</taxon>
        <taxon>Eptatretinae</taxon>
        <taxon>Eptatretus</taxon>
    </lineage>
</organism>
<protein>
    <submittedName>
        <fullName evidence="3">Uncharacterized protein</fullName>
    </submittedName>
</protein>
<feature type="region of interest" description="Disordered" evidence="2">
    <location>
        <begin position="63"/>
        <end position="95"/>
    </location>
</feature>
<reference evidence="3" key="2">
    <citation type="submission" date="2025-09" db="UniProtKB">
        <authorList>
            <consortium name="Ensembl"/>
        </authorList>
    </citation>
    <scope>IDENTIFICATION</scope>
</reference>
<keyword evidence="4" id="KW-1185">Reference proteome</keyword>
<dbReference type="PANTHER" id="PTHR10337:SF6">
    <property type="entry name" value="CENTROSOMAL PROTEIN OF 152 KDA"/>
    <property type="match status" value="1"/>
</dbReference>
<keyword evidence="1" id="KW-0175">Coiled coil</keyword>
<dbReference type="GO" id="GO:0007099">
    <property type="term" value="P:centriole replication"/>
    <property type="evidence" value="ECO:0007669"/>
    <property type="project" value="TreeGrafter"/>
</dbReference>
<dbReference type="InterPro" id="IPR051235">
    <property type="entry name" value="CEP152/SHC-Transforming"/>
</dbReference>
<evidence type="ECO:0000256" key="1">
    <source>
        <dbReference type="SAM" id="Coils"/>
    </source>
</evidence>
<reference evidence="3" key="1">
    <citation type="submission" date="2025-08" db="UniProtKB">
        <authorList>
            <consortium name="Ensembl"/>
        </authorList>
    </citation>
    <scope>IDENTIFICATION</scope>
</reference>
<feature type="coiled-coil region" evidence="1">
    <location>
        <begin position="194"/>
        <end position="290"/>
    </location>
</feature>
<dbReference type="Ensembl" id="ENSEBUT00000014650.1">
    <property type="protein sequence ID" value="ENSEBUP00000014074.1"/>
    <property type="gene ID" value="ENSEBUG00000008871.1"/>
</dbReference>
<dbReference type="AlphaFoldDB" id="A0A8C4QEB9"/>
<evidence type="ECO:0000256" key="2">
    <source>
        <dbReference type="SAM" id="MobiDB-lite"/>
    </source>
</evidence>
<evidence type="ECO:0000313" key="3">
    <source>
        <dbReference type="Ensembl" id="ENSEBUP00000014074.1"/>
    </source>
</evidence>
<dbReference type="GO" id="GO:0005813">
    <property type="term" value="C:centrosome"/>
    <property type="evidence" value="ECO:0007669"/>
    <property type="project" value="TreeGrafter"/>
</dbReference>
<sequence>MSEDFWGLQLQEDDDGADRQEEIERENELRKLLSTALPELEESEELSSDNVSQTFEADDAEFGAHGYMEGGGFRDKKGYSEDNCEEAQNQNGDPDIPHITAIHPSRAIIASWQIDAGASHGCDDLQREFLNPHIGNEGLQMAQLRIMYEARGRESARLAEQLEVLRDESERQTRVLNHQLALVSGEKQGLVVSLEECQKRLQTQQDKGAELEGQICALEAHNKALVVSKNEVIGKLKVAEAAVESLQQQLLLLESSESLARSREHYESRMTILKEEHVQMEAKLLEERQQRKDRELAQVCEMENEFFFFFFHIQPKFVR</sequence>
<dbReference type="Proteomes" id="UP000694388">
    <property type="component" value="Unplaced"/>
</dbReference>
<accession>A0A8C4QEB9</accession>
<name>A0A8C4QEB9_EPTBU</name>
<evidence type="ECO:0000313" key="4">
    <source>
        <dbReference type="Proteomes" id="UP000694388"/>
    </source>
</evidence>
<proteinExistence type="predicted"/>